<accession>A0A543ACG7</accession>
<protein>
    <recommendedName>
        <fullName evidence="3">Excreted virulence factor EspC (Type VII ESX diderm)</fullName>
    </recommendedName>
</protein>
<sequence length="96" mass="9636">MSVDVELSVLSDITVELDAGAEGLEGLAGGVPSGIDAGPMTAVITSMLSQIVDSTGNVSTAMSGAADAVGVCRRYYQRADADAEAGLDDIKKAMGK</sequence>
<keyword evidence="2" id="KW-1185">Reference proteome</keyword>
<dbReference type="Proteomes" id="UP000320209">
    <property type="component" value="Unassembled WGS sequence"/>
</dbReference>
<dbReference type="OrthoDB" id="3789937at2"/>
<gene>
    <name evidence="1" type="ORF">FB381_4207</name>
</gene>
<evidence type="ECO:0008006" key="3">
    <source>
        <dbReference type="Google" id="ProtNLM"/>
    </source>
</evidence>
<proteinExistence type="predicted"/>
<organism evidence="1 2">
    <name type="scientific">Nocardioides albertanoniae</name>
    <dbReference type="NCBI Taxonomy" id="1175486"/>
    <lineage>
        <taxon>Bacteria</taxon>
        <taxon>Bacillati</taxon>
        <taxon>Actinomycetota</taxon>
        <taxon>Actinomycetes</taxon>
        <taxon>Propionibacteriales</taxon>
        <taxon>Nocardioidaceae</taxon>
        <taxon>Nocardioides</taxon>
    </lineage>
</organism>
<name>A0A543ACG7_9ACTN</name>
<dbReference type="AlphaFoldDB" id="A0A543ACG7"/>
<evidence type="ECO:0000313" key="2">
    <source>
        <dbReference type="Proteomes" id="UP000320209"/>
    </source>
</evidence>
<evidence type="ECO:0000313" key="1">
    <source>
        <dbReference type="EMBL" id="TQL70278.1"/>
    </source>
</evidence>
<dbReference type="RefSeq" id="WP_141782058.1">
    <property type="nucleotide sequence ID" value="NZ_VFOV01000001.1"/>
</dbReference>
<comment type="caution">
    <text evidence="1">The sequence shown here is derived from an EMBL/GenBank/DDBJ whole genome shotgun (WGS) entry which is preliminary data.</text>
</comment>
<reference evidence="1 2" key="1">
    <citation type="submission" date="2019-06" db="EMBL/GenBank/DDBJ databases">
        <title>Sequencing the genomes of 1000 actinobacteria strains.</title>
        <authorList>
            <person name="Klenk H.-P."/>
        </authorList>
    </citation>
    <scope>NUCLEOTIDE SEQUENCE [LARGE SCALE GENOMIC DNA]</scope>
    <source>
        <strain evidence="1 2">DSM 25218</strain>
    </source>
</reference>
<dbReference type="EMBL" id="VFOV01000001">
    <property type="protein sequence ID" value="TQL70278.1"/>
    <property type="molecule type" value="Genomic_DNA"/>
</dbReference>